<proteinExistence type="predicted"/>
<sequence>MRWWKLAQREHKVQPWKQLTVPVSSNKDHGLPLDVIAAGDAPCLKRAEKWKKRSEVKGWGNISGRQQHPGMTGAFLHTNKIMHTNRSCNYIFLREPFSASSHADSNLPEGDTKETHHNKSEVDED</sequence>
<evidence type="ECO:0000256" key="1">
    <source>
        <dbReference type="SAM" id="MobiDB-lite"/>
    </source>
</evidence>
<gene>
    <name evidence="2" type="ORF">F2Q70_00030573</name>
</gene>
<feature type="region of interest" description="Disordered" evidence="1">
    <location>
        <begin position="100"/>
        <end position="125"/>
    </location>
</feature>
<reference evidence="2" key="1">
    <citation type="submission" date="2019-12" db="EMBL/GenBank/DDBJ databases">
        <title>Genome sequencing and annotation of Brassica cretica.</title>
        <authorList>
            <person name="Studholme D.J."/>
            <person name="Sarris P.F."/>
        </authorList>
    </citation>
    <scope>NUCLEOTIDE SEQUENCE</scope>
    <source>
        <strain evidence="2">PFS-102/07</strain>
        <tissue evidence="2">Leaf</tissue>
    </source>
</reference>
<evidence type="ECO:0000313" key="2">
    <source>
        <dbReference type="EMBL" id="KAF2532327.1"/>
    </source>
</evidence>
<organism evidence="2">
    <name type="scientific">Brassica cretica</name>
    <name type="common">Mustard</name>
    <dbReference type="NCBI Taxonomy" id="69181"/>
    <lineage>
        <taxon>Eukaryota</taxon>
        <taxon>Viridiplantae</taxon>
        <taxon>Streptophyta</taxon>
        <taxon>Embryophyta</taxon>
        <taxon>Tracheophyta</taxon>
        <taxon>Spermatophyta</taxon>
        <taxon>Magnoliopsida</taxon>
        <taxon>eudicotyledons</taxon>
        <taxon>Gunneridae</taxon>
        <taxon>Pentapetalae</taxon>
        <taxon>rosids</taxon>
        <taxon>malvids</taxon>
        <taxon>Brassicales</taxon>
        <taxon>Brassicaceae</taxon>
        <taxon>Brassiceae</taxon>
        <taxon>Brassica</taxon>
    </lineage>
</organism>
<name>A0A8S9FIZ9_BRACR</name>
<protein>
    <submittedName>
        <fullName evidence="2">Uncharacterized protein</fullName>
    </submittedName>
</protein>
<dbReference type="AlphaFoldDB" id="A0A8S9FIZ9"/>
<feature type="compositionally biased region" description="Basic and acidic residues" evidence="1">
    <location>
        <begin position="110"/>
        <end position="125"/>
    </location>
</feature>
<dbReference type="EMBL" id="QGKY02002305">
    <property type="protein sequence ID" value="KAF2532327.1"/>
    <property type="molecule type" value="Genomic_DNA"/>
</dbReference>
<accession>A0A8S9FIZ9</accession>
<comment type="caution">
    <text evidence="2">The sequence shown here is derived from an EMBL/GenBank/DDBJ whole genome shotgun (WGS) entry which is preliminary data.</text>
</comment>